<keyword evidence="1" id="KW-1133">Transmembrane helix</keyword>
<reference evidence="3" key="1">
    <citation type="submission" date="2019-04" db="EMBL/GenBank/DDBJ databases">
        <title>Friends and foes A comparative genomics studyof 23 Aspergillus species from section Flavi.</title>
        <authorList>
            <consortium name="DOE Joint Genome Institute"/>
            <person name="Kjaerbolling I."/>
            <person name="Vesth T."/>
            <person name="Frisvad J.C."/>
            <person name="Nybo J.L."/>
            <person name="Theobald S."/>
            <person name="Kildgaard S."/>
            <person name="Isbrandt T."/>
            <person name="Kuo A."/>
            <person name="Sato A."/>
            <person name="Lyhne E.K."/>
            <person name="Kogle M.E."/>
            <person name="Wiebenga A."/>
            <person name="Kun R.S."/>
            <person name="Lubbers R.J."/>
            <person name="Makela M.R."/>
            <person name="Barry K."/>
            <person name="Chovatia M."/>
            <person name="Clum A."/>
            <person name="Daum C."/>
            <person name="Haridas S."/>
            <person name="He G."/>
            <person name="LaButti K."/>
            <person name="Lipzen A."/>
            <person name="Mondo S."/>
            <person name="Riley R."/>
            <person name="Salamov A."/>
            <person name="Simmons B.A."/>
            <person name="Magnuson J.K."/>
            <person name="Henrissat B."/>
            <person name="Mortensen U.H."/>
            <person name="Larsen T.O."/>
            <person name="Devries R.P."/>
            <person name="Grigoriev I.V."/>
            <person name="Machida M."/>
            <person name="Baker S.E."/>
            <person name="Andersen M.R."/>
        </authorList>
    </citation>
    <scope>NUCLEOTIDE SEQUENCE [LARGE SCALE GENOMIC DNA]</scope>
    <source>
        <strain evidence="3">CBS 130017</strain>
    </source>
</reference>
<dbReference type="AlphaFoldDB" id="A0A5N6WZ70"/>
<evidence type="ECO:0008006" key="4">
    <source>
        <dbReference type="Google" id="ProtNLM"/>
    </source>
</evidence>
<name>A0A5N6WZ70_9EURO</name>
<accession>A0A5N6WZ70</accession>
<gene>
    <name evidence="2" type="ORF">BDV39DRAFT_206904</name>
</gene>
<keyword evidence="3" id="KW-1185">Reference proteome</keyword>
<feature type="transmembrane region" description="Helical" evidence="1">
    <location>
        <begin position="206"/>
        <end position="231"/>
    </location>
</feature>
<organism evidence="2 3">
    <name type="scientific">Aspergillus sergii</name>
    <dbReference type="NCBI Taxonomy" id="1034303"/>
    <lineage>
        <taxon>Eukaryota</taxon>
        <taxon>Fungi</taxon>
        <taxon>Dikarya</taxon>
        <taxon>Ascomycota</taxon>
        <taxon>Pezizomycotina</taxon>
        <taxon>Eurotiomycetes</taxon>
        <taxon>Eurotiomycetidae</taxon>
        <taxon>Eurotiales</taxon>
        <taxon>Aspergillaceae</taxon>
        <taxon>Aspergillus</taxon>
        <taxon>Aspergillus subgen. Circumdati</taxon>
    </lineage>
</organism>
<evidence type="ECO:0000256" key="1">
    <source>
        <dbReference type="SAM" id="Phobius"/>
    </source>
</evidence>
<sequence>MWGLLQTICLRQDVLVMFALTISSWIATSYAIILPHRWYARRLALCGLTASASGAGYYRGVAAIPGYEPVLGALLLILALRGVEILYIRTSEKGHVLRTEGETDHTLPHSFGQGLKLLLDTRDVGNPNQYRNLPTFGHSIALLVPSKSNLLPWSICTCLFGIPYIYFIGGTYLVEIPQLIHRDGIPYVRIDDKTITGILSRATLSLGFWAVGYLHLQILYAIVCMTVVLLFDYPETHLPPLFGPIKTASSVRGFWG</sequence>
<dbReference type="Proteomes" id="UP000325945">
    <property type="component" value="Unassembled WGS sequence"/>
</dbReference>
<keyword evidence="1" id="KW-0472">Membrane</keyword>
<evidence type="ECO:0000313" key="2">
    <source>
        <dbReference type="EMBL" id="KAE8325366.1"/>
    </source>
</evidence>
<dbReference type="EMBL" id="ML741808">
    <property type="protein sequence ID" value="KAE8325366.1"/>
    <property type="molecule type" value="Genomic_DNA"/>
</dbReference>
<protein>
    <recommendedName>
        <fullName evidence="4">Wax synthase domain-containing protein</fullName>
    </recommendedName>
</protein>
<proteinExistence type="predicted"/>
<keyword evidence="1" id="KW-0812">Transmembrane</keyword>
<feature type="transmembrane region" description="Helical" evidence="1">
    <location>
        <begin position="14"/>
        <end position="33"/>
    </location>
</feature>
<feature type="transmembrane region" description="Helical" evidence="1">
    <location>
        <begin position="150"/>
        <end position="174"/>
    </location>
</feature>
<evidence type="ECO:0000313" key="3">
    <source>
        <dbReference type="Proteomes" id="UP000325945"/>
    </source>
</evidence>